<name>A0AAE9XRI2_9PROT</name>
<evidence type="ECO:0000256" key="5">
    <source>
        <dbReference type="ARBA" id="ARBA00022692"/>
    </source>
</evidence>
<dbReference type="InterPro" id="IPR012910">
    <property type="entry name" value="Plug_dom"/>
</dbReference>
<accession>A0AAE9XRI2</accession>
<evidence type="ECO:0000256" key="4">
    <source>
        <dbReference type="ARBA" id="ARBA00022496"/>
    </source>
</evidence>
<comment type="subcellular location">
    <subcellularLocation>
        <location evidence="1 11">Cell outer membrane</location>
        <topology evidence="1 11">Multi-pass membrane protein</topology>
    </subcellularLocation>
</comment>
<evidence type="ECO:0000256" key="8">
    <source>
        <dbReference type="ARBA" id="ARBA00023077"/>
    </source>
</evidence>
<evidence type="ECO:0000256" key="13">
    <source>
        <dbReference type="SAM" id="SignalP"/>
    </source>
</evidence>
<dbReference type="PANTHER" id="PTHR32552:SF81">
    <property type="entry name" value="TONB-DEPENDENT OUTER MEMBRANE RECEPTOR"/>
    <property type="match status" value="1"/>
</dbReference>
<dbReference type="KEGG" id="gso:PH603_15060"/>
<dbReference type="PANTHER" id="PTHR32552">
    <property type="entry name" value="FERRICHROME IRON RECEPTOR-RELATED"/>
    <property type="match status" value="1"/>
</dbReference>
<comment type="similarity">
    <text evidence="11 12">Belongs to the TonB-dependent receptor family.</text>
</comment>
<keyword evidence="16" id="KW-0675">Receptor</keyword>
<dbReference type="GO" id="GO:0009279">
    <property type="term" value="C:cell outer membrane"/>
    <property type="evidence" value="ECO:0007669"/>
    <property type="project" value="UniProtKB-SubCell"/>
</dbReference>
<feature type="domain" description="TonB-dependent receptor plug" evidence="15">
    <location>
        <begin position="49"/>
        <end position="157"/>
    </location>
</feature>
<dbReference type="Pfam" id="PF07715">
    <property type="entry name" value="Plug"/>
    <property type="match status" value="1"/>
</dbReference>
<evidence type="ECO:0000256" key="2">
    <source>
        <dbReference type="ARBA" id="ARBA00022448"/>
    </source>
</evidence>
<evidence type="ECO:0000256" key="3">
    <source>
        <dbReference type="ARBA" id="ARBA00022452"/>
    </source>
</evidence>
<dbReference type="RefSeq" id="WP_289503511.1">
    <property type="nucleotide sequence ID" value="NZ_CP116805.1"/>
</dbReference>
<dbReference type="Proteomes" id="UP001217500">
    <property type="component" value="Chromosome"/>
</dbReference>
<keyword evidence="8 12" id="KW-0798">TonB box</keyword>
<keyword evidence="13" id="KW-0732">Signal</keyword>
<feature type="chain" id="PRO_5041998590" evidence="13">
    <location>
        <begin position="23"/>
        <end position="839"/>
    </location>
</feature>
<evidence type="ECO:0000256" key="6">
    <source>
        <dbReference type="ARBA" id="ARBA00023004"/>
    </source>
</evidence>
<keyword evidence="7" id="KW-0406">Ion transport</keyword>
<dbReference type="Gene3D" id="2.40.170.20">
    <property type="entry name" value="TonB-dependent receptor, beta-barrel domain"/>
    <property type="match status" value="2"/>
</dbReference>
<evidence type="ECO:0000256" key="9">
    <source>
        <dbReference type="ARBA" id="ARBA00023136"/>
    </source>
</evidence>
<proteinExistence type="inferred from homology"/>
<dbReference type="Pfam" id="PF00593">
    <property type="entry name" value="TonB_dep_Rec_b-barrel"/>
    <property type="match status" value="1"/>
</dbReference>
<dbReference type="PROSITE" id="PS52016">
    <property type="entry name" value="TONB_DEPENDENT_REC_3"/>
    <property type="match status" value="1"/>
</dbReference>
<organism evidence="16 17">
    <name type="scientific">Gimibacter soli</name>
    <dbReference type="NCBI Taxonomy" id="3024400"/>
    <lineage>
        <taxon>Bacteria</taxon>
        <taxon>Pseudomonadati</taxon>
        <taxon>Pseudomonadota</taxon>
        <taxon>Alphaproteobacteria</taxon>
        <taxon>Kordiimonadales</taxon>
        <taxon>Temperatibacteraceae</taxon>
        <taxon>Gimibacter</taxon>
    </lineage>
</organism>
<feature type="domain" description="TonB-dependent receptor-like beta-barrel" evidence="14">
    <location>
        <begin position="324"/>
        <end position="802"/>
    </location>
</feature>
<protein>
    <submittedName>
        <fullName evidence="16">TonB-dependent receptor</fullName>
    </submittedName>
</protein>
<dbReference type="GO" id="GO:0006826">
    <property type="term" value="P:iron ion transport"/>
    <property type="evidence" value="ECO:0007669"/>
    <property type="project" value="UniProtKB-KW"/>
</dbReference>
<dbReference type="SUPFAM" id="SSF56935">
    <property type="entry name" value="Porins"/>
    <property type="match status" value="1"/>
</dbReference>
<keyword evidence="3 11" id="KW-1134">Transmembrane beta strand</keyword>
<gene>
    <name evidence="16" type="ORF">PH603_15060</name>
</gene>
<keyword evidence="9 11" id="KW-0472">Membrane</keyword>
<evidence type="ECO:0000259" key="14">
    <source>
        <dbReference type="Pfam" id="PF00593"/>
    </source>
</evidence>
<evidence type="ECO:0000256" key="10">
    <source>
        <dbReference type="ARBA" id="ARBA00023237"/>
    </source>
</evidence>
<dbReference type="InterPro" id="IPR000531">
    <property type="entry name" value="Beta-barrel_TonB"/>
</dbReference>
<keyword evidence="6" id="KW-0408">Iron</keyword>
<evidence type="ECO:0000256" key="1">
    <source>
        <dbReference type="ARBA" id="ARBA00004571"/>
    </source>
</evidence>
<dbReference type="InterPro" id="IPR039426">
    <property type="entry name" value="TonB-dep_rcpt-like"/>
</dbReference>
<evidence type="ECO:0000256" key="12">
    <source>
        <dbReference type="RuleBase" id="RU003357"/>
    </source>
</evidence>
<reference evidence="16" key="1">
    <citation type="submission" date="2023-01" db="EMBL/GenBank/DDBJ databases">
        <title>The genome sequence of Kordiimonadaceae bacterium 6D33.</title>
        <authorList>
            <person name="Liu Y."/>
        </authorList>
    </citation>
    <scope>NUCLEOTIDE SEQUENCE</scope>
    <source>
        <strain evidence="16">6D33</strain>
    </source>
</reference>
<dbReference type="EMBL" id="CP116805">
    <property type="protein sequence ID" value="WCL53856.1"/>
    <property type="molecule type" value="Genomic_DNA"/>
</dbReference>
<evidence type="ECO:0000256" key="11">
    <source>
        <dbReference type="PROSITE-ProRule" id="PRU01360"/>
    </source>
</evidence>
<evidence type="ECO:0000259" key="15">
    <source>
        <dbReference type="Pfam" id="PF07715"/>
    </source>
</evidence>
<sequence length="839" mass="90656">MIRNQYFGASMLALVASMPAFAQDAAGQAGDDFAIDEIVVTAQKREQTLQDVPISVAVTSQATIEKAQVRDMIDLQTVVPSLSVSQLNATGQTNFSIRGFGNGNGNDGIEASVGVFIDGVYRSRTSSALDDLPEIERVEVLRGPQSTLFGKNVSAGAISIVTAKPQFEFGGKAEVSVGNLDQRLVKASITGPLSDTVAVRVSGNYNKRDGYFDNLTTGTDVNNRDRWSVRGDLLWNPNEDFTLRVIGDYNEMNERCCGVVTILNGPATQFIGAPSPFGLGKPIGDPDAIFDRDVIFNADPANKLSGKGISAQADWQFDGMALTSITAWRNQKNASNQDIDFTGASISENATQNDIKTFTQELRLTSTGDGPLTWQLGAFYQDEKINTGRDISYGTDIRAFADGLSGQVPATLLGALPPPLAAALNGRSNIFALEFLQSLVNPSIVPGATYFQAGDGIHDFYDMDQRSYSLFGQFDYEVTERLTFTGGLAYLNDRKEVVSDVVLNDPFSSLNLQAVPEFPFLGLPGNIYGGLGALQFFYGNTQNHAPVNFPNSDEDGILKGDKLTYAARVSYDIGDVNTYISYAKGWKAGAYNLSSDSRPADVNGVGRSAGPEDVTVIEIGAKARFERGFINVALFDQQIKGFQSNAFTGLGYSLVNAGKQSTKGVEVDASYFPVDWIALTGAVTYLDPTYDSFPGAACVSYDTVRCPVDPATGRRPNFRDLTGDTPAGIPEWTFSTSATITRPITDTMEGFLRVEYYYVSDTHLTETTPPEVATYGTNQINASFGITNEELGLEVMLWARNLTNDEALISSFPTVAQDGSYSGYPNAPRTWGVNVKKTF</sequence>
<evidence type="ECO:0000313" key="17">
    <source>
        <dbReference type="Proteomes" id="UP001217500"/>
    </source>
</evidence>
<keyword evidence="5 11" id="KW-0812">Transmembrane</keyword>
<keyword evidence="2 11" id="KW-0813">Transport</keyword>
<evidence type="ECO:0000256" key="7">
    <source>
        <dbReference type="ARBA" id="ARBA00023065"/>
    </source>
</evidence>
<dbReference type="InterPro" id="IPR036942">
    <property type="entry name" value="Beta-barrel_TonB_sf"/>
</dbReference>
<keyword evidence="4" id="KW-0410">Iron transport</keyword>
<feature type="signal peptide" evidence="13">
    <location>
        <begin position="1"/>
        <end position="22"/>
    </location>
</feature>
<evidence type="ECO:0000313" key="16">
    <source>
        <dbReference type="EMBL" id="WCL53856.1"/>
    </source>
</evidence>
<dbReference type="AlphaFoldDB" id="A0AAE9XRI2"/>
<keyword evidence="10 11" id="KW-0998">Cell outer membrane</keyword>
<keyword evidence="17" id="KW-1185">Reference proteome</keyword>